<evidence type="ECO:0000313" key="2">
    <source>
        <dbReference type="Proteomes" id="UP000823775"/>
    </source>
</evidence>
<dbReference type="EMBL" id="JACEIK010000732">
    <property type="protein sequence ID" value="MCD7461565.1"/>
    <property type="molecule type" value="Genomic_DNA"/>
</dbReference>
<sequence>KLKLGDRQSIQIHVIKSKTKASNVEVDYEDDDLYWPVPPLARSFTNIPKGQGEIGVNAQIDAQGSMSVEVILSIRNWWNSNLKRLS</sequence>
<evidence type="ECO:0000313" key="1">
    <source>
        <dbReference type="EMBL" id="MCD7461565.1"/>
    </source>
</evidence>
<comment type="caution">
    <text evidence="1">The sequence shown here is derived from an EMBL/GenBank/DDBJ whole genome shotgun (WGS) entry which is preliminary data.</text>
</comment>
<proteinExistence type="predicted"/>
<name>A0ABS8SRW1_DATST</name>
<keyword evidence="2" id="KW-1185">Reference proteome</keyword>
<organism evidence="1 2">
    <name type="scientific">Datura stramonium</name>
    <name type="common">Jimsonweed</name>
    <name type="synonym">Common thornapple</name>
    <dbReference type="NCBI Taxonomy" id="4076"/>
    <lineage>
        <taxon>Eukaryota</taxon>
        <taxon>Viridiplantae</taxon>
        <taxon>Streptophyta</taxon>
        <taxon>Embryophyta</taxon>
        <taxon>Tracheophyta</taxon>
        <taxon>Spermatophyta</taxon>
        <taxon>Magnoliopsida</taxon>
        <taxon>eudicotyledons</taxon>
        <taxon>Gunneridae</taxon>
        <taxon>Pentapetalae</taxon>
        <taxon>asterids</taxon>
        <taxon>lamiids</taxon>
        <taxon>Solanales</taxon>
        <taxon>Solanaceae</taxon>
        <taxon>Solanoideae</taxon>
        <taxon>Datureae</taxon>
        <taxon>Datura</taxon>
    </lineage>
</organism>
<protein>
    <submittedName>
        <fullName evidence="1">Uncharacterized protein</fullName>
    </submittedName>
</protein>
<feature type="non-terminal residue" evidence="1">
    <location>
        <position position="1"/>
    </location>
</feature>
<gene>
    <name evidence="1" type="ORF">HAX54_046421</name>
</gene>
<reference evidence="1 2" key="1">
    <citation type="journal article" date="2021" name="BMC Genomics">
        <title>Datura genome reveals duplications of psychoactive alkaloid biosynthetic genes and high mutation rate following tissue culture.</title>
        <authorList>
            <person name="Rajewski A."/>
            <person name="Carter-House D."/>
            <person name="Stajich J."/>
            <person name="Litt A."/>
        </authorList>
    </citation>
    <scope>NUCLEOTIDE SEQUENCE [LARGE SCALE GENOMIC DNA]</scope>
    <source>
        <strain evidence="1">AR-01</strain>
    </source>
</reference>
<dbReference type="Proteomes" id="UP000823775">
    <property type="component" value="Unassembled WGS sequence"/>
</dbReference>
<accession>A0ABS8SRW1</accession>